<dbReference type="AlphaFoldDB" id="A0A0C3JMG4"/>
<dbReference type="EMBL" id="KN831952">
    <property type="protein sequence ID" value="KIO10338.1"/>
    <property type="molecule type" value="Genomic_DNA"/>
</dbReference>
<name>A0A0C3JMG4_PISTI</name>
<reference evidence="2" key="2">
    <citation type="submission" date="2015-01" db="EMBL/GenBank/DDBJ databases">
        <title>Evolutionary Origins and Diversification of the Mycorrhizal Mutualists.</title>
        <authorList>
            <consortium name="DOE Joint Genome Institute"/>
            <consortium name="Mycorrhizal Genomics Consortium"/>
            <person name="Kohler A."/>
            <person name="Kuo A."/>
            <person name="Nagy L.G."/>
            <person name="Floudas D."/>
            <person name="Copeland A."/>
            <person name="Barry K.W."/>
            <person name="Cichocki N."/>
            <person name="Veneault-Fourrey C."/>
            <person name="LaButti K."/>
            <person name="Lindquist E.A."/>
            <person name="Lipzen A."/>
            <person name="Lundell T."/>
            <person name="Morin E."/>
            <person name="Murat C."/>
            <person name="Riley R."/>
            <person name="Ohm R."/>
            <person name="Sun H."/>
            <person name="Tunlid A."/>
            <person name="Henrissat B."/>
            <person name="Grigoriev I.V."/>
            <person name="Hibbett D.S."/>
            <person name="Martin F."/>
        </authorList>
    </citation>
    <scope>NUCLEOTIDE SEQUENCE [LARGE SCALE GENOMIC DNA]</scope>
    <source>
        <strain evidence="2">Marx 270</strain>
    </source>
</reference>
<evidence type="ECO:0000313" key="1">
    <source>
        <dbReference type="EMBL" id="KIO10338.1"/>
    </source>
</evidence>
<gene>
    <name evidence="1" type="ORF">M404DRAFT_903570</name>
</gene>
<proteinExistence type="predicted"/>
<organism evidence="1 2">
    <name type="scientific">Pisolithus tinctorius Marx 270</name>
    <dbReference type="NCBI Taxonomy" id="870435"/>
    <lineage>
        <taxon>Eukaryota</taxon>
        <taxon>Fungi</taxon>
        <taxon>Dikarya</taxon>
        <taxon>Basidiomycota</taxon>
        <taxon>Agaricomycotina</taxon>
        <taxon>Agaricomycetes</taxon>
        <taxon>Agaricomycetidae</taxon>
        <taxon>Boletales</taxon>
        <taxon>Sclerodermatineae</taxon>
        <taxon>Pisolithaceae</taxon>
        <taxon>Pisolithus</taxon>
    </lineage>
</organism>
<reference evidence="1 2" key="1">
    <citation type="submission" date="2014-04" db="EMBL/GenBank/DDBJ databases">
        <authorList>
            <consortium name="DOE Joint Genome Institute"/>
            <person name="Kuo A."/>
            <person name="Kohler A."/>
            <person name="Costa M.D."/>
            <person name="Nagy L.G."/>
            <person name="Floudas D."/>
            <person name="Copeland A."/>
            <person name="Barry K.W."/>
            <person name="Cichocki N."/>
            <person name="Veneault-Fourrey C."/>
            <person name="LaButti K."/>
            <person name="Lindquist E.A."/>
            <person name="Lipzen A."/>
            <person name="Lundell T."/>
            <person name="Morin E."/>
            <person name="Murat C."/>
            <person name="Sun H."/>
            <person name="Tunlid A."/>
            <person name="Henrissat B."/>
            <person name="Grigoriev I.V."/>
            <person name="Hibbett D.S."/>
            <person name="Martin F."/>
            <person name="Nordberg H.P."/>
            <person name="Cantor M.N."/>
            <person name="Hua S.X."/>
        </authorList>
    </citation>
    <scope>NUCLEOTIDE SEQUENCE [LARGE SCALE GENOMIC DNA]</scope>
    <source>
        <strain evidence="1 2">Marx 270</strain>
    </source>
</reference>
<dbReference type="Proteomes" id="UP000054217">
    <property type="component" value="Unassembled WGS sequence"/>
</dbReference>
<dbReference type="InParanoid" id="A0A0C3JMG4"/>
<sequence length="109" mass="12671">MDKLISEKVCDDKNHQPKYTHRSRLVIRISLIDRSNWVSVGVVQVQRSAPKTAYWPPCAKWPMFPRAHVTRGNFGSRHSLAVRIELKQTRLRTHLALFRAFLPLLKNPS</sequence>
<accession>A0A0C3JMG4</accession>
<dbReference type="HOGENOM" id="CLU_2185065_0_0_1"/>
<keyword evidence="2" id="KW-1185">Reference proteome</keyword>
<evidence type="ECO:0000313" key="2">
    <source>
        <dbReference type="Proteomes" id="UP000054217"/>
    </source>
</evidence>
<protein>
    <submittedName>
        <fullName evidence="1">Uncharacterized protein</fullName>
    </submittedName>
</protein>